<dbReference type="RefSeq" id="WP_056951538.1">
    <property type="nucleotide sequence ID" value="NZ_AZDJ01000030.1"/>
</dbReference>
<name>A0A0R1JHU6_9LACO</name>
<dbReference type="EMBL" id="AZDJ01000030">
    <property type="protein sequence ID" value="KRK70885.1"/>
    <property type="molecule type" value="Genomic_DNA"/>
</dbReference>
<feature type="transmembrane region" description="Helical" evidence="1">
    <location>
        <begin position="42"/>
        <end position="60"/>
    </location>
</feature>
<feature type="transmembrane region" description="Helical" evidence="1">
    <location>
        <begin position="152"/>
        <end position="173"/>
    </location>
</feature>
<feature type="transmembrane region" description="Helical" evidence="1">
    <location>
        <begin position="234"/>
        <end position="258"/>
    </location>
</feature>
<feature type="transmembrane region" description="Helical" evidence="1">
    <location>
        <begin position="124"/>
        <end position="146"/>
    </location>
</feature>
<protein>
    <submittedName>
        <fullName evidence="2">Uncharacterized protein</fullName>
    </submittedName>
</protein>
<proteinExistence type="predicted"/>
<keyword evidence="1" id="KW-0812">Transmembrane</keyword>
<dbReference type="AlphaFoldDB" id="A0A0R1JHU6"/>
<organism evidence="2 3">
    <name type="scientific">Lacticaseibacillus nasuensis JCM 17158</name>
    <dbReference type="NCBI Taxonomy" id="1291734"/>
    <lineage>
        <taxon>Bacteria</taxon>
        <taxon>Bacillati</taxon>
        <taxon>Bacillota</taxon>
        <taxon>Bacilli</taxon>
        <taxon>Lactobacillales</taxon>
        <taxon>Lactobacillaceae</taxon>
        <taxon>Lacticaseibacillus</taxon>
    </lineage>
</organism>
<keyword evidence="1" id="KW-1133">Transmembrane helix</keyword>
<keyword evidence="1" id="KW-0472">Membrane</keyword>
<accession>A0A0R1JHU6</accession>
<reference evidence="2 3" key="1">
    <citation type="journal article" date="2015" name="Genome Announc.">
        <title>Expanding the biotechnology potential of lactobacilli through comparative genomics of 213 strains and associated genera.</title>
        <authorList>
            <person name="Sun Z."/>
            <person name="Harris H.M."/>
            <person name="McCann A."/>
            <person name="Guo C."/>
            <person name="Argimon S."/>
            <person name="Zhang W."/>
            <person name="Yang X."/>
            <person name="Jeffery I.B."/>
            <person name="Cooney J.C."/>
            <person name="Kagawa T.F."/>
            <person name="Liu W."/>
            <person name="Song Y."/>
            <person name="Salvetti E."/>
            <person name="Wrobel A."/>
            <person name="Rasinkangas P."/>
            <person name="Parkhill J."/>
            <person name="Rea M.C."/>
            <person name="O'Sullivan O."/>
            <person name="Ritari J."/>
            <person name="Douillard F.P."/>
            <person name="Paul Ross R."/>
            <person name="Yang R."/>
            <person name="Briner A.E."/>
            <person name="Felis G.E."/>
            <person name="de Vos W.M."/>
            <person name="Barrangou R."/>
            <person name="Klaenhammer T.R."/>
            <person name="Caufield P.W."/>
            <person name="Cui Y."/>
            <person name="Zhang H."/>
            <person name="O'Toole P.W."/>
        </authorList>
    </citation>
    <scope>NUCLEOTIDE SEQUENCE [LARGE SCALE GENOMIC DNA]</scope>
    <source>
        <strain evidence="2 3">JCM 17158</strain>
    </source>
</reference>
<dbReference type="PATRIC" id="fig|1291734.4.peg.69"/>
<sequence>MAKTDSLFGATYQQSRQIFSLDNLKDGGGFGQAGRVELRYRVWILLSVGMFFSVMIWMFGSELGGMATDAAAHPGDVHYITNSCAIWMGRCSGFMVPVFKVWFVMFEAMLVINVLWPKPLPMQLLFVQVLMMVVMLPMLTIIILPLSLGGTLVSLGWLGAVVVVLLGVIFLVVQLMKGAQDTRVQLYGKTGTRQLNFGPFDYWTWRIGGGLLVVSLINGFTFRLGFPRPATSNFWTLLVGLVPIFYFALFALLIRALFAQIVSNFYLWKYGHLYQADYHISDKLWYGWLKAKHLAKRRAKQAGQS</sequence>
<dbReference type="Proteomes" id="UP000051804">
    <property type="component" value="Unassembled WGS sequence"/>
</dbReference>
<comment type="caution">
    <text evidence="2">The sequence shown here is derived from an EMBL/GenBank/DDBJ whole genome shotgun (WGS) entry which is preliminary data.</text>
</comment>
<evidence type="ECO:0000256" key="1">
    <source>
        <dbReference type="SAM" id="Phobius"/>
    </source>
</evidence>
<dbReference type="STRING" id="1291734.FD02_GL000066"/>
<evidence type="ECO:0000313" key="3">
    <source>
        <dbReference type="Proteomes" id="UP000051804"/>
    </source>
</evidence>
<keyword evidence="3" id="KW-1185">Reference proteome</keyword>
<gene>
    <name evidence="2" type="ORF">FD02_GL000066</name>
</gene>
<feature type="transmembrane region" description="Helical" evidence="1">
    <location>
        <begin position="98"/>
        <end position="117"/>
    </location>
</feature>
<evidence type="ECO:0000313" key="2">
    <source>
        <dbReference type="EMBL" id="KRK70885.1"/>
    </source>
</evidence>
<feature type="transmembrane region" description="Helical" evidence="1">
    <location>
        <begin position="203"/>
        <end position="222"/>
    </location>
</feature>